<keyword evidence="2" id="KW-1185">Reference proteome</keyword>
<dbReference type="EMBL" id="FOTW01000048">
    <property type="protein sequence ID" value="SFM91526.1"/>
    <property type="molecule type" value="Genomic_DNA"/>
</dbReference>
<dbReference type="Proteomes" id="UP000199470">
    <property type="component" value="Unassembled WGS sequence"/>
</dbReference>
<organism evidence="1 2">
    <name type="scientific">Rugamonas rubra</name>
    <dbReference type="NCBI Taxonomy" id="758825"/>
    <lineage>
        <taxon>Bacteria</taxon>
        <taxon>Pseudomonadati</taxon>
        <taxon>Pseudomonadota</taxon>
        <taxon>Betaproteobacteria</taxon>
        <taxon>Burkholderiales</taxon>
        <taxon>Oxalobacteraceae</taxon>
        <taxon>Telluria group</taxon>
        <taxon>Rugamonas</taxon>
    </lineage>
</organism>
<protein>
    <submittedName>
        <fullName evidence="1">Uncharacterized protein</fullName>
    </submittedName>
</protein>
<dbReference type="RefSeq" id="WP_093391196.1">
    <property type="nucleotide sequence ID" value="NZ_FOTW01000048.1"/>
</dbReference>
<reference evidence="1 2" key="1">
    <citation type="submission" date="2016-10" db="EMBL/GenBank/DDBJ databases">
        <authorList>
            <person name="de Groot N.N."/>
        </authorList>
    </citation>
    <scope>NUCLEOTIDE SEQUENCE [LARGE SCALE GENOMIC DNA]</scope>
    <source>
        <strain evidence="1 2">ATCC 43154</strain>
    </source>
</reference>
<sequence>MSSSERFILTLPEDRDLNVTVFDGHDTPVWQGKGGAKTEVELTKGLYTVRIEANARIDEKNVRLTSHVDLHAFRHKRFSAAPLSGGELTLESHSAAAHAHSTRRTRSAIGDAKDATASLFLFVRAISHATGDNLQTGHGLSLRDASGFKISAFAEREVHHDRQAGWMVYCVDAPPGLYRLVSSVAPKREMPIYLFSGFQTQVFVVQTHRMLLENMRVLMERRSAGFHPEARTAHIADAAMEGFTNSSVQLSEEAETILLRGKFDNPMLGLIGAYTMMRRLRSTSQSEGDRDNDILALDATLSNLRMLIPDAPDIHALEVLRSELLDAPFPPFRFRAPPMFRMGLNAVIRATASDATLIVARSLCDRITTRLQADSPWSTWEALPAARKNPALKFQPSNPDGFDMEAFTSSAIARFPATTSVGSGGLGGWQRYQERSYFQPAAAQALTIAKVRTLQSKDPSWVQVAYLDAVSYEKNRMQRTPNSAKSVQINVVHFARENGITPAAVRREVRQLDKLTPAKLASIIKQHRLLLDEEPAADGKGVFSQMLVSDG</sequence>
<gene>
    <name evidence="1" type="ORF">SAMN02982985_05768</name>
</gene>
<proteinExistence type="predicted"/>
<name>A0A1I4URD9_9BURK</name>
<accession>A0A1I4URD9</accession>
<dbReference type="OrthoDB" id="8481963at2"/>
<evidence type="ECO:0000313" key="1">
    <source>
        <dbReference type="EMBL" id="SFM91526.1"/>
    </source>
</evidence>
<evidence type="ECO:0000313" key="2">
    <source>
        <dbReference type="Proteomes" id="UP000199470"/>
    </source>
</evidence>
<dbReference type="STRING" id="758825.SAMN02982985_05768"/>
<dbReference type="AlphaFoldDB" id="A0A1I4URD9"/>